<reference evidence="1 2" key="1">
    <citation type="submission" date="2016-06" db="EMBL/GenBank/DDBJ databases">
        <title>First insights into the genetic diversity and population structure of in the Bacillus cereus group bacteria from diverse marine environments.</title>
        <authorList>
            <person name="Liu Y."/>
            <person name="Lai Q."/>
            <person name="Shao Z."/>
        </authorList>
    </citation>
    <scope>NUCLEOTIDE SEQUENCE [LARGE SCALE GENOMIC DNA]</scope>
    <source>
        <strain evidence="1 2">TD42</strain>
    </source>
</reference>
<evidence type="ECO:0000313" key="1">
    <source>
        <dbReference type="EMBL" id="OJE43276.1"/>
    </source>
</evidence>
<dbReference type="Proteomes" id="UP000183185">
    <property type="component" value="Unassembled WGS sequence"/>
</dbReference>
<proteinExistence type="predicted"/>
<comment type="caution">
    <text evidence="1">The sequence shown here is derived from an EMBL/GenBank/DDBJ whole genome shotgun (WGS) entry which is preliminary data.</text>
</comment>
<dbReference type="EMBL" id="MACH01000096">
    <property type="protein sequence ID" value="OJE43276.1"/>
    <property type="molecule type" value="Genomic_DNA"/>
</dbReference>
<protein>
    <submittedName>
        <fullName evidence="1">Uncharacterized protein</fullName>
    </submittedName>
</protein>
<gene>
    <name evidence="1" type="ORF">BAQ49_11285</name>
</gene>
<feature type="non-terminal residue" evidence="1">
    <location>
        <position position="1"/>
    </location>
</feature>
<sequence>NILSHEYIVHSFVPYLFESHHTLDGHGTPTNMLGLKSLQTAKKVIARIEVMHIIKKGQTLQNEKFVQNHDLFGSTI</sequence>
<name>A0AA44R6R6_9BACI</name>
<organism evidence="1 2">
    <name type="scientific">Bacillus proteolyticus</name>
    <dbReference type="NCBI Taxonomy" id="2026192"/>
    <lineage>
        <taxon>Bacteria</taxon>
        <taxon>Bacillati</taxon>
        <taxon>Bacillota</taxon>
        <taxon>Bacilli</taxon>
        <taxon>Bacillales</taxon>
        <taxon>Bacillaceae</taxon>
        <taxon>Bacillus</taxon>
        <taxon>Bacillus cereus group</taxon>
    </lineage>
</organism>
<accession>A0AA44R6R6</accession>
<dbReference type="AlphaFoldDB" id="A0AA44R6R6"/>
<evidence type="ECO:0000313" key="2">
    <source>
        <dbReference type="Proteomes" id="UP000183185"/>
    </source>
</evidence>